<evidence type="ECO:0000313" key="4">
    <source>
        <dbReference type="EMBL" id="KPQ36021.1"/>
    </source>
</evidence>
<organism evidence="4 5">
    <name type="scientific">Phormidesmis priestleyi Ana</name>
    <dbReference type="NCBI Taxonomy" id="1666911"/>
    <lineage>
        <taxon>Bacteria</taxon>
        <taxon>Bacillati</taxon>
        <taxon>Cyanobacteriota</taxon>
        <taxon>Cyanophyceae</taxon>
        <taxon>Leptolyngbyales</taxon>
        <taxon>Leptolyngbyaceae</taxon>
        <taxon>Phormidesmis</taxon>
    </lineage>
</organism>
<reference evidence="4 5" key="1">
    <citation type="submission" date="2015-09" db="EMBL/GenBank/DDBJ databases">
        <title>Identification and resolution of microdiversity through metagenomic sequencing of parallel consortia.</title>
        <authorList>
            <person name="Nelson W.C."/>
            <person name="Romine M.F."/>
            <person name="Lindemann S.R."/>
        </authorList>
    </citation>
    <scope>NUCLEOTIDE SEQUENCE [LARGE SCALE GENOMIC DNA]</scope>
    <source>
        <strain evidence="4">Ana</strain>
    </source>
</reference>
<sequence length="208" mass="22210">MKHLRPLVSASLFAALLAGSCSVKNALTNSDNASSEIPPATVAQNDSAPETEDSVSESVDDQTAAENTLESISQSDEAADTEGVEQKNVKLVVEDQTTAGQIIVKTVATSRDGWVSIHQSREDGSIVVPESIGQARVDSGDSEDIVVDLWEAPMVNEKLWVLLHIDGGERGLYEFPGEDLPVKKNGEVVARSFTIQGEESEEAEDSAE</sequence>
<dbReference type="PROSITE" id="PS51257">
    <property type="entry name" value="PROKAR_LIPOPROTEIN"/>
    <property type="match status" value="1"/>
</dbReference>
<dbReference type="EMBL" id="LJZR01000008">
    <property type="protein sequence ID" value="KPQ36021.1"/>
    <property type="molecule type" value="Genomic_DNA"/>
</dbReference>
<comment type="caution">
    <text evidence="4">The sequence shown here is derived from an EMBL/GenBank/DDBJ whole genome shotgun (WGS) entry which is preliminary data.</text>
</comment>
<evidence type="ECO:0000313" key="5">
    <source>
        <dbReference type="Proteomes" id="UP000050465"/>
    </source>
</evidence>
<feature type="domain" description="DUF7282" evidence="3">
    <location>
        <begin position="91"/>
        <end position="194"/>
    </location>
</feature>
<proteinExistence type="predicted"/>
<evidence type="ECO:0000256" key="2">
    <source>
        <dbReference type="SAM" id="SignalP"/>
    </source>
</evidence>
<dbReference type="STRING" id="1666911.HLUCCA11_07370"/>
<dbReference type="Pfam" id="PF23951">
    <property type="entry name" value="DUF7282"/>
    <property type="match status" value="1"/>
</dbReference>
<feature type="signal peptide" evidence="2">
    <location>
        <begin position="1"/>
        <end position="25"/>
    </location>
</feature>
<evidence type="ECO:0000259" key="3">
    <source>
        <dbReference type="Pfam" id="PF23951"/>
    </source>
</evidence>
<dbReference type="Proteomes" id="UP000050465">
    <property type="component" value="Unassembled WGS sequence"/>
</dbReference>
<feature type="region of interest" description="Disordered" evidence="1">
    <location>
        <begin position="27"/>
        <end position="84"/>
    </location>
</feature>
<protein>
    <recommendedName>
        <fullName evidence="3">DUF7282 domain-containing protein</fullName>
    </recommendedName>
</protein>
<keyword evidence="2" id="KW-0732">Signal</keyword>
<name>A0A0P7ZZK2_9CYAN</name>
<feature type="compositionally biased region" description="Polar residues" evidence="1">
    <location>
        <begin position="64"/>
        <end position="76"/>
    </location>
</feature>
<evidence type="ECO:0000256" key="1">
    <source>
        <dbReference type="SAM" id="MobiDB-lite"/>
    </source>
</evidence>
<accession>A0A0P7ZZK2</accession>
<dbReference type="AlphaFoldDB" id="A0A0P7ZZK2"/>
<dbReference type="InterPro" id="IPR055706">
    <property type="entry name" value="Slg1/2_DUF7282"/>
</dbReference>
<gene>
    <name evidence="4" type="ORF">HLUCCA11_07370</name>
</gene>
<feature type="compositionally biased region" description="Acidic residues" evidence="1">
    <location>
        <begin position="49"/>
        <end position="60"/>
    </location>
</feature>
<feature type="chain" id="PRO_5006147612" description="DUF7282 domain-containing protein" evidence="2">
    <location>
        <begin position="26"/>
        <end position="208"/>
    </location>
</feature>